<name>A0A254PZS4_9BURK</name>
<feature type="signal peptide" evidence="1">
    <location>
        <begin position="1"/>
        <end position="25"/>
    </location>
</feature>
<dbReference type="Proteomes" id="UP000198104">
    <property type="component" value="Unassembled WGS sequence"/>
</dbReference>
<keyword evidence="4" id="KW-1185">Reference proteome</keyword>
<feature type="chain" id="PRO_5012784226" description="CHAT domain-containing protein" evidence="1">
    <location>
        <begin position="26"/>
        <end position="1054"/>
    </location>
</feature>
<sequence>MRKLVIISTLLLSCNILFVANYSFAAPIKDELDIESIKAPPRDVKDILRLVEQTKPDLAVVERAKKIVAIPAPTNQDNEELNHFYRRRSAAFEDLGNTNEALKSMEMAVNKHPSTNPKFHLEDLIGLSVLESSIGNQSTAITHIQRAQAYQLSALPNSSGYQMTMGRLLTSYYANSGNFEAAKKSLETLENTLNSLRRARGFTTYGSMWEASYESARGIYFSSQGQWVESERSLRKTLHLLEAQYDKVKNSANKIDVVGDETRSSTDSSNNPRIYITQISNRELNLANVLLRQRKLIDAEFYARKSITLSLSSFGSNSIEVGRGLRSLAVIVNEQGRYPEAVLLSKVALSTVKAAGATGANGTLALAQRSLGSALVADGKYAEANQVFEEMATAIKTDPEMAKSYQFGDLDWVLAMLKTGKSSQAFEMSSAMLKRLELSSDKNSPRLAMVRAFEAASLQTEGKWSEADASYKFSIPILIDQARNDAENDTTSIKQQQRMTFLLESYLALLAHVSKNDPSQAPLAAAQAFQVADIARGSGVQRALTASAARATIKDPQLASLARQEQDLQRRINTLSELLTGLRSASPDQQLPAVQGKLRADIDAFQSQRESLKKDIEKKFPEYAELVEPKPATIERTQRLLKSDEVLVSWYFAENVGYVWAISKQGTPQFSQLSIGRKQMAKEVSQLRKALDPGVSTIDEIPPFDVALAYKLYQEILAPVESGFKGKKVMLVVPHAELGQLPISLLVTQATSQPTKGGAVAFAGYKTVPWLTREIAVAQVPSVTALTALRSLPEGNPNRKSFVGFGDPYFSGSQEKSAQKTGATQLATRGIPLKLRSAPKTAGVSSAELALLPRLPDTSLEIEEIAKVVGAQSSDIFLHKQASVKQVTTMDLSDRKVIMFSTHGLVPGELNGLTQPALAMSSPEVTGDQDDGLLTMDKVIALRLDADWVVLSACNTAAGEGSGSEAVSGLGRAFFFAGARAILVSNWPVDSVASRQLMTDLFKRQQQTQGLTKSEALKQAMLNQIDQGGMKEGATMKYSYAHPLFWAPFVVVGD</sequence>
<dbReference type="AlphaFoldDB" id="A0A254PZS4"/>
<evidence type="ECO:0000313" key="3">
    <source>
        <dbReference type="EMBL" id="OWS72049.1"/>
    </source>
</evidence>
<organism evidence="3 4">
    <name type="scientific">Polynucleobacter aenigmaticus</name>
    <dbReference type="NCBI Taxonomy" id="1743164"/>
    <lineage>
        <taxon>Bacteria</taxon>
        <taxon>Pseudomonadati</taxon>
        <taxon>Pseudomonadota</taxon>
        <taxon>Betaproteobacteria</taxon>
        <taxon>Burkholderiales</taxon>
        <taxon>Burkholderiaceae</taxon>
        <taxon>Polynucleobacter</taxon>
    </lineage>
</organism>
<comment type="caution">
    <text evidence="3">The sequence shown here is derived from an EMBL/GenBank/DDBJ whole genome shotgun (WGS) entry which is preliminary data.</text>
</comment>
<accession>A0A254PZS4</accession>
<reference evidence="3 4" key="1">
    <citation type="submission" date="2017-05" db="EMBL/GenBank/DDBJ databases">
        <title>Polynucleobacter sp. MWH-K35W1 isolated from the permanently anoxic monimolimnion of a meromictic lake.</title>
        <authorList>
            <person name="Hahn M.W."/>
        </authorList>
    </citation>
    <scope>NUCLEOTIDE SEQUENCE [LARGE SCALE GENOMIC DNA]</scope>
    <source>
        <strain evidence="3 4">MWH-K35W1</strain>
    </source>
</reference>
<dbReference type="OrthoDB" id="9771112at2"/>
<dbReference type="Pfam" id="PF12770">
    <property type="entry name" value="CHAT"/>
    <property type="match status" value="1"/>
</dbReference>
<evidence type="ECO:0000259" key="2">
    <source>
        <dbReference type="Pfam" id="PF12770"/>
    </source>
</evidence>
<feature type="domain" description="CHAT" evidence="2">
    <location>
        <begin position="708"/>
        <end position="1054"/>
    </location>
</feature>
<keyword evidence="1" id="KW-0732">Signal</keyword>
<proteinExistence type="predicted"/>
<gene>
    <name evidence="3" type="ORF">CBI30_04230</name>
</gene>
<dbReference type="PANTHER" id="PTHR10098">
    <property type="entry name" value="RAPSYN-RELATED"/>
    <property type="match status" value="1"/>
</dbReference>
<dbReference type="EMBL" id="NGUO01000006">
    <property type="protein sequence ID" value="OWS72049.1"/>
    <property type="molecule type" value="Genomic_DNA"/>
</dbReference>
<evidence type="ECO:0000313" key="4">
    <source>
        <dbReference type="Proteomes" id="UP000198104"/>
    </source>
</evidence>
<dbReference type="SUPFAM" id="SSF48452">
    <property type="entry name" value="TPR-like"/>
    <property type="match status" value="2"/>
</dbReference>
<dbReference type="InterPro" id="IPR024983">
    <property type="entry name" value="CHAT_dom"/>
</dbReference>
<dbReference type="Gene3D" id="1.25.40.10">
    <property type="entry name" value="Tetratricopeptide repeat domain"/>
    <property type="match status" value="1"/>
</dbReference>
<evidence type="ECO:0000256" key="1">
    <source>
        <dbReference type="SAM" id="SignalP"/>
    </source>
</evidence>
<protein>
    <recommendedName>
        <fullName evidence="2">CHAT domain-containing protein</fullName>
    </recommendedName>
</protein>
<dbReference type="PANTHER" id="PTHR10098:SF108">
    <property type="entry name" value="TETRATRICOPEPTIDE REPEAT PROTEIN 28"/>
    <property type="match status" value="1"/>
</dbReference>
<dbReference type="InterPro" id="IPR011990">
    <property type="entry name" value="TPR-like_helical_dom_sf"/>
</dbReference>
<dbReference type="RefSeq" id="WP_088527082.1">
    <property type="nucleotide sequence ID" value="NZ_NGUO01000006.1"/>
</dbReference>